<accession>A0A265UZV3</accession>
<evidence type="ECO:0000313" key="9">
    <source>
        <dbReference type="Proteomes" id="UP000216840"/>
    </source>
</evidence>
<dbReference type="InterPro" id="IPR005913">
    <property type="entry name" value="dTDP_dehydrorham_reduct"/>
</dbReference>
<dbReference type="PANTHER" id="PTHR10491:SF4">
    <property type="entry name" value="METHIONINE ADENOSYLTRANSFERASE 2 SUBUNIT BETA"/>
    <property type="match status" value="1"/>
</dbReference>
<dbReference type="CDD" id="cd05254">
    <property type="entry name" value="dTDP_HR_like_SDR_e"/>
    <property type="match status" value="1"/>
</dbReference>
<dbReference type="GO" id="GO:0019305">
    <property type="term" value="P:dTDP-rhamnose biosynthetic process"/>
    <property type="evidence" value="ECO:0007669"/>
    <property type="project" value="UniProtKB-UniPathway"/>
</dbReference>
<proteinExistence type="inferred from homology"/>
<keyword evidence="6" id="KW-0560">Oxidoreductase</keyword>
<protein>
    <recommendedName>
        <fullName evidence="4 6">dTDP-4-dehydrorhamnose reductase</fullName>
        <ecNumber evidence="3 6">1.1.1.133</ecNumber>
    </recommendedName>
</protein>
<comment type="caution">
    <text evidence="8">The sequence shown here is derived from an EMBL/GenBank/DDBJ whole genome shotgun (WGS) entry which is preliminary data.</text>
</comment>
<dbReference type="EC" id="1.1.1.133" evidence="3 6"/>
<comment type="pathway">
    <text evidence="1 6">Carbohydrate biosynthesis; dTDP-L-rhamnose biosynthesis.</text>
</comment>
<dbReference type="InterPro" id="IPR036291">
    <property type="entry name" value="NAD(P)-bd_dom_sf"/>
</dbReference>
<keyword evidence="6" id="KW-0521">NADP</keyword>
<dbReference type="GO" id="GO:0005829">
    <property type="term" value="C:cytosol"/>
    <property type="evidence" value="ECO:0007669"/>
    <property type="project" value="TreeGrafter"/>
</dbReference>
<comment type="catalytic activity">
    <reaction evidence="5">
        <text>dTDP-beta-L-rhamnose + NADP(+) = dTDP-4-dehydro-beta-L-rhamnose + NADPH + H(+)</text>
        <dbReference type="Rhea" id="RHEA:21796"/>
        <dbReference type="ChEBI" id="CHEBI:15378"/>
        <dbReference type="ChEBI" id="CHEBI:57510"/>
        <dbReference type="ChEBI" id="CHEBI:57783"/>
        <dbReference type="ChEBI" id="CHEBI:58349"/>
        <dbReference type="ChEBI" id="CHEBI:62830"/>
        <dbReference type="EC" id="1.1.1.133"/>
    </reaction>
</comment>
<dbReference type="GO" id="GO:0008831">
    <property type="term" value="F:dTDP-4-dehydrorhamnose reductase activity"/>
    <property type="evidence" value="ECO:0007669"/>
    <property type="project" value="UniProtKB-EC"/>
</dbReference>
<dbReference type="AlphaFoldDB" id="A0A265UZV3"/>
<gene>
    <name evidence="8" type="ORF">CA834_01550</name>
</gene>
<evidence type="ECO:0000256" key="2">
    <source>
        <dbReference type="ARBA" id="ARBA00010944"/>
    </source>
</evidence>
<dbReference type="Proteomes" id="UP000216840">
    <property type="component" value="Unassembled WGS sequence"/>
</dbReference>
<feature type="domain" description="RmlD-like substrate binding" evidence="7">
    <location>
        <begin position="3"/>
        <end position="282"/>
    </location>
</feature>
<dbReference type="Gene3D" id="3.40.50.720">
    <property type="entry name" value="NAD(P)-binding Rossmann-like Domain"/>
    <property type="match status" value="1"/>
</dbReference>
<dbReference type="OrthoDB" id="9803892at2"/>
<dbReference type="PANTHER" id="PTHR10491">
    <property type="entry name" value="DTDP-4-DEHYDRORHAMNOSE REDUCTASE"/>
    <property type="match status" value="1"/>
</dbReference>
<dbReference type="InterPro" id="IPR029903">
    <property type="entry name" value="RmlD-like-bd"/>
</dbReference>
<evidence type="ECO:0000256" key="4">
    <source>
        <dbReference type="ARBA" id="ARBA00017099"/>
    </source>
</evidence>
<evidence type="ECO:0000313" key="8">
    <source>
        <dbReference type="EMBL" id="OZV70826.1"/>
    </source>
</evidence>
<dbReference type="Gene3D" id="3.90.25.10">
    <property type="entry name" value="UDP-galactose 4-epimerase, domain 1"/>
    <property type="match status" value="1"/>
</dbReference>
<sequence>MKQVLVTGAKGQLGRCLQSISDAFNDFEFHFTDIAELNITDSQTVSDYFKTHKFDWCINCAAYTAVDKAETEVDKAKSINVEGVRHLAKASEEAGAKLLHISTDFVFDGKQNIAYTEKIKANPLSVYGKTKLDGENVIKDFLSRYFIVRTSWLYSEYANNFMKTMLRLSEDRNELRVVVDQIGTPTYAKDLAYFILELITKDSEDYGIYHFSNLGVASWYDFAKAIFEIKAIDVTVNAIKSESFPTPAQRPVFSVLDTTKTKETFDYKIPFWRDSLKLALMNLK</sequence>
<evidence type="ECO:0000256" key="6">
    <source>
        <dbReference type="RuleBase" id="RU364082"/>
    </source>
</evidence>
<dbReference type="SUPFAM" id="SSF51735">
    <property type="entry name" value="NAD(P)-binding Rossmann-fold domains"/>
    <property type="match status" value="1"/>
</dbReference>
<evidence type="ECO:0000256" key="3">
    <source>
        <dbReference type="ARBA" id="ARBA00012929"/>
    </source>
</evidence>
<dbReference type="EMBL" id="NGJN01000001">
    <property type="protein sequence ID" value="OZV70826.1"/>
    <property type="molecule type" value="Genomic_DNA"/>
</dbReference>
<dbReference type="NCBIfam" id="TIGR01214">
    <property type="entry name" value="rmlD"/>
    <property type="match status" value="1"/>
</dbReference>
<dbReference type="Pfam" id="PF04321">
    <property type="entry name" value="RmlD_sub_bind"/>
    <property type="match status" value="1"/>
</dbReference>
<reference evidence="8 9" key="1">
    <citation type="submission" date="2017-05" db="EMBL/GenBank/DDBJ databases">
        <title>The draft genome sequence of Idiomarina salinarum WNB302.</title>
        <authorList>
            <person name="Sun Y."/>
            <person name="Chen B."/>
            <person name="Du Z."/>
        </authorList>
    </citation>
    <scope>NUCLEOTIDE SEQUENCE [LARGE SCALE GENOMIC DNA]</scope>
    <source>
        <strain evidence="8 9">WNB302</strain>
    </source>
</reference>
<evidence type="ECO:0000256" key="5">
    <source>
        <dbReference type="ARBA" id="ARBA00048200"/>
    </source>
</evidence>
<dbReference type="RefSeq" id="WP_094966901.1">
    <property type="nucleotide sequence ID" value="NZ_NGJN01000001.1"/>
</dbReference>
<keyword evidence="9" id="KW-1185">Reference proteome</keyword>
<organism evidence="8 9">
    <name type="scientific">Winogradskyella aurantia</name>
    <dbReference type="NCBI Taxonomy" id="1915063"/>
    <lineage>
        <taxon>Bacteria</taxon>
        <taxon>Pseudomonadati</taxon>
        <taxon>Bacteroidota</taxon>
        <taxon>Flavobacteriia</taxon>
        <taxon>Flavobacteriales</taxon>
        <taxon>Flavobacteriaceae</taxon>
        <taxon>Winogradskyella</taxon>
    </lineage>
</organism>
<evidence type="ECO:0000259" key="7">
    <source>
        <dbReference type="Pfam" id="PF04321"/>
    </source>
</evidence>
<comment type="similarity">
    <text evidence="2 6">Belongs to the dTDP-4-dehydrorhamnose reductase family.</text>
</comment>
<evidence type="ECO:0000256" key="1">
    <source>
        <dbReference type="ARBA" id="ARBA00004781"/>
    </source>
</evidence>
<dbReference type="UniPathway" id="UPA00124"/>
<name>A0A265UZV3_9FLAO</name>
<comment type="function">
    <text evidence="6">Catalyzes the reduction of dTDP-6-deoxy-L-lyxo-4-hexulose to yield dTDP-L-rhamnose.</text>
</comment>